<dbReference type="Gene3D" id="2.60.200.20">
    <property type="match status" value="1"/>
</dbReference>
<organism evidence="1 2">
    <name type="scientific">Candidatus Magnetobacterium bavaricum</name>
    <dbReference type="NCBI Taxonomy" id="29290"/>
    <lineage>
        <taxon>Bacteria</taxon>
        <taxon>Pseudomonadati</taxon>
        <taxon>Nitrospirota</taxon>
        <taxon>Thermodesulfovibrionia</taxon>
        <taxon>Thermodesulfovibrionales</taxon>
        <taxon>Candidatus Magnetobacteriaceae</taxon>
        <taxon>Candidatus Magnetobacterium</taxon>
    </lineage>
</organism>
<dbReference type="EMBL" id="LACI01001435">
    <property type="protein sequence ID" value="KJU84473.1"/>
    <property type="molecule type" value="Genomic_DNA"/>
</dbReference>
<comment type="caution">
    <text evidence="1">The sequence shown here is derived from an EMBL/GenBank/DDBJ whole genome shotgun (WGS) entry which is preliminary data.</text>
</comment>
<proteinExistence type="predicted"/>
<sequence>MKRCESGHYFDSNKYSSCPVCGVDDIDIGSTIAKGGLSRSKGNHIDLDLDLDLDLNVGPTRQINKSGQGHDEGATVGVIRKEQGIDPVVGWLVCIEGSERGRDYRIRSEKNFIGRGDNMQICIKGDDSISRENHSIISYNPKTNSFKILPGTGKGLVYLNDDEVDTPRELKSFDEIGLGKTKLKFFPCCGENFKW</sequence>
<name>A0A0F3GUY2_9BACT</name>
<dbReference type="SUPFAM" id="SSF49879">
    <property type="entry name" value="SMAD/FHA domain"/>
    <property type="match status" value="1"/>
</dbReference>
<evidence type="ECO:0000313" key="1">
    <source>
        <dbReference type="EMBL" id="KJU84473.1"/>
    </source>
</evidence>
<dbReference type="Proteomes" id="UP000033423">
    <property type="component" value="Unassembled WGS sequence"/>
</dbReference>
<accession>A0A0F3GUY2</accession>
<reference evidence="1 2" key="1">
    <citation type="submission" date="2015-02" db="EMBL/GenBank/DDBJ databases">
        <title>Single-cell genomics of uncultivated deep-branching MTB reveals a conserved set of magnetosome genes.</title>
        <authorList>
            <person name="Kolinko S."/>
            <person name="Richter M."/>
            <person name="Glockner F.O."/>
            <person name="Brachmann A."/>
            <person name="Schuler D."/>
        </authorList>
    </citation>
    <scope>NUCLEOTIDE SEQUENCE [LARGE SCALE GENOMIC DNA]</scope>
    <source>
        <strain evidence="1">TM-1</strain>
    </source>
</reference>
<evidence type="ECO:0000313" key="2">
    <source>
        <dbReference type="Proteomes" id="UP000033423"/>
    </source>
</evidence>
<dbReference type="InterPro" id="IPR008984">
    <property type="entry name" value="SMAD_FHA_dom_sf"/>
</dbReference>
<dbReference type="CDD" id="cd00060">
    <property type="entry name" value="FHA"/>
    <property type="match status" value="1"/>
</dbReference>
<keyword evidence="2" id="KW-1185">Reference proteome</keyword>
<gene>
    <name evidence="1" type="ORF">MBAV_003336</name>
</gene>
<protein>
    <submittedName>
        <fullName evidence="1">Signal peptide protein</fullName>
    </submittedName>
</protein>
<dbReference type="AlphaFoldDB" id="A0A0F3GUY2"/>